<name>A0A0P1GB53_9RHOB</name>
<dbReference type="Gene3D" id="1.10.10.10">
    <property type="entry name" value="Winged helix-like DNA-binding domain superfamily/Winged helix DNA-binding domain"/>
    <property type="match status" value="1"/>
</dbReference>
<sequence length="162" mass="17995">MNQTLPPPAELDSFDRKILEILSVEARISMTELAARVGLSKTPVLARVKRLEKDGIITGYRAQLSATRLGLDHVAFIELKLSDTREAALTAFNEAVRKLPEVEECHMIAGGFDYLIKVRTRDIRDYRRVLGDGISRLPHVASSSTYVAMEAVKDRDVSALEG</sequence>
<dbReference type="CDD" id="cd00090">
    <property type="entry name" value="HTH_ARSR"/>
    <property type="match status" value="1"/>
</dbReference>
<dbReference type="EMBL" id="CYSC01000035">
    <property type="protein sequence ID" value="CUH73139.1"/>
    <property type="molecule type" value="Genomic_DNA"/>
</dbReference>
<dbReference type="RefSeq" id="WP_058244289.1">
    <property type="nucleotide sequence ID" value="NZ_CYSB01000040.1"/>
</dbReference>
<dbReference type="GO" id="GO:0006355">
    <property type="term" value="P:regulation of DNA-templated transcription"/>
    <property type="evidence" value="ECO:0007669"/>
    <property type="project" value="UniProtKB-ARBA"/>
</dbReference>
<dbReference type="Pfam" id="PF01037">
    <property type="entry name" value="AsnC_trans_reg"/>
    <property type="match status" value="1"/>
</dbReference>
<dbReference type="PROSITE" id="PS50956">
    <property type="entry name" value="HTH_ASNC_2"/>
    <property type="match status" value="1"/>
</dbReference>
<dbReference type="SUPFAM" id="SSF54909">
    <property type="entry name" value="Dimeric alpha+beta barrel"/>
    <property type="match status" value="1"/>
</dbReference>
<dbReference type="InterPro" id="IPR036388">
    <property type="entry name" value="WH-like_DNA-bd_sf"/>
</dbReference>
<accession>A0A0P1GB53</accession>
<dbReference type="AlphaFoldDB" id="A0A0P1GB53"/>
<dbReference type="PROSITE" id="PS00519">
    <property type="entry name" value="HTH_ASNC_1"/>
    <property type="match status" value="1"/>
</dbReference>
<keyword evidence="2" id="KW-0238">DNA-binding</keyword>
<dbReference type="InterPro" id="IPR011008">
    <property type="entry name" value="Dimeric_a/b-barrel"/>
</dbReference>
<dbReference type="InterPro" id="IPR036390">
    <property type="entry name" value="WH_DNA-bd_sf"/>
</dbReference>
<dbReference type="Proteomes" id="UP000051086">
    <property type="component" value="Unassembled WGS sequence"/>
</dbReference>
<dbReference type="InterPro" id="IPR019887">
    <property type="entry name" value="Tscrpt_reg_AsnC/Lrp_C"/>
</dbReference>
<protein>
    <submittedName>
        <fullName evidence="7">Leucine-responsive regulatory protein</fullName>
    </submittedName>
</protein>
<proteinExistence type="predicted"/>
<dbReference type="GO" id="GO:0043565">
    <property type="term" value="F:sequence-specific DNA binding"/>
    <property type="evidence" value="ECO:0007669"/>
    <property type="project" value="InterPro"/>
</dbReference>
<keyword evidence="3" id="KW-0010">Activator</keyword>
<evidence type="ECO:0000313" key="7">
    <source>
        <dbReference type="EMBL" id="CUH73139.1"/>
    </source>
</evidence>
<keyword evidence="8" id="KW-1185">Reference proteome</keyword>
<feature type="domain" description="HTH asnC-type" evidence="5">
    <location>
        <begin position="11"/>
        <end position="72"/>
    </location>
</feature>
<dbReference type="PRINTS" id="PR00033">
    <property type="entry name" value="HTHASNC"/>
</dbReference>
<organism evidence="7 9">
    <name type="scientific">Thalassovita autumnalis</name>
    <dbReference type="NCBI Taxonomy" id="2072972"/>
    <lineage>
        <taxon>Bacteria</taxon>
        <taxon>Pseudomonadati</taxon>
        <taxon>Pseudomonadota</taxon>
        <taxon>Alphaproteobacteria</taxon>
        <taxon>Rhodobacterales</taxon>
        <taxon>Roseobacteraceae</taxon>
        <taxon>Thalassovita</taxon>
    </lineage>
</organism>
<evidence type="ECO:0000313" key="6">
    <source>
        <dbReference type="EMBL" id="CUH69736.1"/>
    </source>
</evidence>
<reference evidence="6 8" key="1">
    <citation type="submission" date="2015-09" db="EMBL/GenBank/DDBJ databases">
        <authorList>
            <person name="Rodrigo-Torres L."/>
            <person name="Arahal D.R."/>
        </authorList>
    </citation>
    <scope>NUCLEOTIDE SEQUENCE [LARGE SCALE GENOMIC DNA]</scope>
    <source>
        <strain evidence="6 8">CECT 5118</strain>
    </source>
</reference>
<dbReference type="Pfam" id="PF13412">
    <property type="entry name" value="HTH_24"/>
    <property type="match status" value="1"/>
</dbReference>
<evidence type="ECO:0000256" key="2">
    <source>
        <dbReference type="ARBA" id="ARBA00023125"/>
    </source>
</evidence>
<dbReference type="Gene3D" id="3.30.70.920">
    <property type="match status" value="1"/>
</dbReference>
<evidence type="ECO:0000256" key="3">
    <source>
        <dbReference type="ARBA" id="ARBA00023159"/>
    </source>
</evidence>
<dbReference type="InterPro" id="IPR019885">
    <property type="entry name" value="Tscrpt_reg_HTH_AsnC-type_CS"/>
</dbReference>
<dbReference type="InterPro" id="IPR019888">
    <property type="entry name" value="Tscrpt_reg_AsnC-like"/>
</dbReference>
<evidence type="ECO:0000313" key="8">
    <source>
        <dbReference type="Proteomes" id="UP000051086"/>
    </source>
</evidence>
<keyword evidence="4" id="KW-0804">Transcription</keyword>
<dbReference type="SUPFAM" id="SSF46785">
    <property type="entry name" value="Winged helix' DNA-binding domain"/>
    <property type="match status" value="1"/>
</dbReference>
<evidence type="ECO:0000256" key="1">
    <source>
        <dbReference type="ARBA" id="ARBA00023015"/>
    </source>
</evidence>
<dbReference type="GO" id="GO:0005829">
    <property type="term" value="C:cytosol"/>
    <property type="evidence" value="ECO:0007669"/>
    <property type="project" value="TreeGrafter"/>
</dbReference>
<dbReference type="PANTHER" id="PTHR30154">
    <property type="entry name" value="LEUCINE-RESPONSIVE REGULATORY PROTEIN"/>
    <property type="match status" value="1"/>
</dbReference>
<dbReference type="GO" id="GO:0043200">
    <property type="term" value="P:response to amino acid"/>
    <property type="evidence" value="ECO:0007669"/>
    <property type="project" value="TreeGrafter"/>
</dbReference>
<evidence type="ECO:0000313" key="9">
    <source>
        <dbReference type="Proteomes" id="UP000051887"/>
    </source>
</evidence>
<reference evidence="7 9" key="2">
    <citation type="submission" date="2015-09" db="EMBL/GenBank/DDBJ databases">
        <authorList>
            <consortium name="Swine Surveillance"/>
        </authorList>
    </citation>
    <scope>NUCLEOTIDE SEQUENCE [LARGE SCALE GENOMIC DNA]</scope>
    <source>
        <strain evidence="7 9">5120</strain>
    </source>
</reference>
<keyword evidence="1" id="KW-0805">Transcription regulation</keyword>
<dbReference type="InterPro" id="IPR000485">
    <property type="entry name" value="AsnC-type_HTH_dom"/>
</dbReference>
<evidence type="ECO:0000259" key="5">
    <source>
        <dbReference type="PROSITE" id="PS50956"/>
    </source>
</evidence>
<dbReference type="InterPro" id="IPR011991">
    <property type="entry name" value="ArsR-like_HTH"/>
</dbReference>
<evidence type="ECO:0000256" key="4">
    <source>
        <dbReference type="ARBA" id="ARBA00023163"/>
    </source>
</evidence>
<gene>
    <name evidence="7" type="primary">lrp_6</name>
    <name evidence="6" type="synonym">lrp_15</name>
    <name evidence="6" type="ORF">TL5118_03706</name>
    <name evidence="7" type="ORF">TL5120_02946</name>
</gene>
<dbReference type="OrthoDB" id="8085200at2"/>
<dbReference type="EMBL" id="CYSB01000040">
    <property type="protein sequence ID" value="CUH69736.1"/>
    <property type="molecule type" value="Genomic_DNA"/>
</dbReference>
<dbReference type="PANTHER" id="PTHR30154:SF0">
    <property type="entry name" value="LEUCINE-RESPONSIVE REGULATORY PROTEIN"/>
    <property type="match status" value="1"/>
</dbReference>
<dbReference type="SMART" id="SM00344">
    <property type="entry name" value="HTH_ASNC"/>
    <property type="match status" value="1"/>
</dbReference>
<dbReference type="Proteomes" id="UP000051887">
    <property type="component" value="Unassembled WGS sequence"/>
</dbReference>